<dbReference type="Proteomes" id="UP000191448">
    <property type="component" value="Unassembled WGS sequence"/>
</dbReference>
<evidence type="ECO:0000313" key="2">
    <source>
        <dbReference type="Proteomes" id="UP000191448"/>
    </source>
</evidence>
<dbReference type="OrthoDB" id="1922035at2"/>
<accession>A0A1V4SY87</accession>
<evidence type="ECO:0000313" key="1">
    <source>
        <dbReference type="EMBL" id="OPX49597.1"/>
    </source>
</evidence>
<proteinExistence type="predicted"/>
<dbReference type="AlphaFoldDB" id="A0A1V4SY87"/>
<name>A0A1V4SY87_9CLOT</name>
<protein>
    <recommendedName>
        <fullName evidence="3">Lichenan-specific phosphotransferase enzyme IIB component</fullName>
    </recommendedName>
</protein>
<sequence>MNKVLVLSKGTGQAKAFERAAMAYTEKNNDPVEWIFATEATMGEAISKGDITVAIISPELMLVEKKLQAELETVEIPYITIKPVDFGLKNMEKIMPQLKPYIK</sequence>
<reference evidence="1 2" key="1">
    <citation type="submission" date="2016-02" db="EMBL/GenBank/DDBJ databases">
        <title>Genome sequence of Clostridium thermobutyricum DSM 4928.</title>
        <authorList>
            <person name="Poehlein A."/>
            <person name="Daniel R."/>
        </authorList>
    </citation>
    <scope>NUCLEOTIDE SEQUENCE [LARGE SCALE GENOMIC DNA]</scope>
    <source>
        <strain evidence="1 2">DSM 4928</strain>
    </source>
</reference>
<gene>
    <name evidence="1" type="ORF">CLTHE_05720</name>
</gene>
<comment type="caution">
    <text evidence="1">The sequence shown here is derived from an EMBL/GenBank/DDBJ whole genome shotgun (WGS) entry which is preliminary data.</text>
</comment>
<organism evidence="1 2">
    <name type="scientific">Clostridium thermobutyricum DSM 4928</name>
    <dbReference type="NCBI Taxonomy" id="1121339"/>
    <lineage>
        <taxon>Bacteria</taxon>
        <taxon>Bacillati</taxon>
        <taxon>Bacillota</taxon>
        <taxon>Clostridia</taxon>
        <taxon>Eubacteriales</taxon>
        <taxon>Clostridiaceae</taxon>
        <taxon>Clostridium</taxon>
    </lineage>
</organism>
<evidence type="ECO:0008006" key="3">
    <source>
        <dbReference type="Google" id="ProtNLM"/>
    </source>
</evidence>
<dbReference type="Gene3D" id="3.40.50.2300">
    <property type="match status" value="1"/>
</dbReference>
<dbReference type="EMBL" id="LTAY01000022">
    <property type="protein sequence ID" value="OPX49597.1"/>
    <property type="molecule type" value="Genomic_DNA"/>
</dbReference>
<dbReference type="RefSeq" id="WP_080021915.1">
    <property type="nucleotide sequence ID" value="NZ_LTAY01000022.1"/>
</dbReference>